<dbReference type="PANTHER" id="PTHR23321">
    <property type="entry name" value="RIBOSOMAL PROTEIN S15, BACTERIAL AND ORGANELLAR"/>
    <property type="match status" value="1"/>
</dbReference>
<protein>
    <recommendedName>
        <fullName evidence="6">Small ribosomal subunit protein uS15</fullName>
    </recommendedName>
</protein>
<dbReference type="AlphaFoldDB" id="A0A9D9DI45"/>
<dbReference type="InterPro" id="IPR000589">
    <property type="entry name" value="Ribosomal_uS15"/>
</dbReference>
<dbReference type="InterPro" id="IPR005290">
    <property type="entry name" value="Ribosomal_uS15_bac-type"/>
</dbReference>
<evidence type="ECO:0000256" key="2">
    <source>
        <dbReference type="ARBA" id="ARBA00022884"/>
    </source>
</evidence>
<dbReference type="PROSITE" id="PS00362">
    <property type="entry name" value="RIBOSOMAL_S15"/>
    <property type="match status" value="1"/>
</dbReference>
<reference evidence="9" key="2">
    <citation type="journal article" date="2021" name="PeerJ">
        <title>Extensive microbial diversity within the chicken gut microbiome revealed by metagenomics and culture.</title>
        <authorList>
            <person name="Gilroy R."/>
            <person name="Ravi A."/>
            <person name="Getino M."/>
            <person name="Pursley I."/>
            <person name="Horton D.L."/>
            <person name="Alikhan N.F."/>
            <person name="Baker D."/>
            <person name="Gharbi K."/>
            <person name="Hall N."/>
            <person name="Watson M."/>
            <person name="Adriaenssens E.M."/>
            <person name="Foster-Nyarko E."/>
            <person name="Jarju S."/>
            <person name="Secka A."/>
            <person name="Antonio M."/>
            <person name="Oren A."/>
            <person name="Chaudhuri R.R."/>
            <person name="La Ragione R."/>
            <person name="Hildebrand F."/>
            <person name="Pallen M.J."/>
        </authorList>
    </citation>
    <scope>NUCLEOTIDE SEQUENCE</scope>
    <source>
        <strain evidence="9">11159</strain>
    </source>
</reference>
<dbReference type="SUPFAM" id="SSF47060">
    <property type="entry name" value="S15/NS1 RNA-binding domain"/>
    <property type="match status" value="1"/>
</dbReference>
<dbReference type="GO" id="GO:0022627">
    <property type="term" value="C:cytosolic small ribosomal subunit"/>
    <property type="evidence" value="ECO:0007669"/>
    <property type="project" value="TreeGrafter"/>
</dbReference>
<evidence type="ECO:0000256" key="5">
    <source>
        <dbReference type="ARBA" id="ARBA00064542"/>
    </source>
</evidence>
<proteinExistence type="inferred from homology"/>
<keyword evidence="4 6" id="KW-0687">Ribonucleoprotein</keyword>
<keyword evidence="1 6" id="KW-0699">rRNA-binding</keyword>
<evidence type="ECO:0000256" key="8">
    <source>
        <dbReference type="RuleBase" id="RU004524"/>
    </source>
</evidence>
<dbReference type="GO" id="GO:0019843">
    <property type="term" value="F:rRNA binding"/>
    <property type="evidence" value="ECO:0007669"/>
    <property type="project" value="UniProtKB-UniRule"/>
</dbReference>
<dbReference type="Gene3D" id="1.10.287.10">
    <property type="entry name" value="S15/NS1, RNA-binding"/>
    <property type="match status" value="1"/>
</dbReference>
<dbReference type="SMART" id="SM01387">
    <property type="entry name" value="Ribosomal_S15"/>
    <property type="match status" value="1"/>
</dbReference>
<dbReference type="GO" id="GO:0003735">
    <property type="term" value="F:structural constituent of ribosome"/>
    <property type="evidence" value="ECO:0007669"/>
    <property type="project" value="InterPro"/>
</dbReference>
<dbReference type="InterPro" id="IPR009068">
    <property type="entry name" value="uS15_NS1_RNA-bd_sf"/>
</dbReference>
<comment type="subunit">
    <text evidence="5 6">Part of the 30S ribosomal subunit. Forms a bridge to the 50S subunit in the 70S ribosome, contacting the 23S rRNA.</text>
</comment>
<keyword evidence="2 6" id="KW-0694">RNA-binding</keyword>
<organism evidence="9 10">
    <name type="scientific">Candidatus Onthovivens merdipullorum</name>
    <dbReference type="NCBI Taxonomy" id="2840889"/>
    <lineage>
        <taxon>Bacteria</taxon>
        <taxon>Bacillati</taxon>
        <taxon>Bacillota</taxon>
        <taxon>Bacilli</taxon>
        <taxon>Bacillales</taxon>
        <taxon>Candidatus Onthovivens</taxon>
    </lineage>
</organism>
<dbReference type="HAMAP" id="MF_01343_B">
    <property type="entry name" value="Ribosomal_uS15_B"/>
    <property type="match status" value="1"/>
</dbReference>
<dbReference type="NCBIfam" id="TIGR00952">
    <property type="entry name" value="S15_bact"/>
    <property type="match status" value="1"/>
</dbReference>
<evidence type="ECO:0000313" key="9">
    <source>
        <dbReference type="EMBL" id="MBO8427631.1"/>
    </source>
</evidence>
<accession>A0A9D9DI45</accession>
<dbReference type="GO" id="GO:0006412">
    <property type="term" value="P:translation"/>
    <property type="evidence" value="ECO:0007669"/>
    <property type="project" value="UniProtKB-UniRule"/>
</dbReference>
<dbReference type="EMBL" id="JADIMY010000077">
    <property type="protein sequence ID" value="MBO8427631.1"/>
    <property type="molecule type" value="Genomic_DNA"/>
</dbReference>
<comment type="similarity">
    <text evidence="6 7">Belongs to the universal ribosomal protein uS15 family.</text>
</comment>
<evidence type="ECO:0000313" key="10">
    <source>
        <dbReference type="Proteomes" id="UP000823613"/>
    </source>
</evidence>
<dbReference type="Gene3D" id="6.10.250.3130">
    <property type="match status" value="1"/>
</dbReference>
<evidence type="ECO:0000256" key="1">
    <source>
        <dbReference type="ARBA" id="ARBA00022730"/>
    </source>
</evidence>
<dbReference type="Proteomes" id="UP000823613">
    <property type="component" value="Unassembled WGS sequence"/>
</dbReference>
<evidence type="ECO:0000256" key="7">
    <source>
        <dbReference type="RuleBase" id="RU003919"/>
    </source>
</evidence>
<comment type="function">
    <text evidence="6 8">One of the primary rRNA binding proteins, it binds directly to 16S rRNA where it helps nucleate assembly of the platform of the 30S subunit by binding and bridging several RNA helices of the 16S rRNA.</text>
</comment>
<dbReference type="FunFam" id="1.10.287.10:FF:000002">
    <property type="entry name" value="30S ribosomal protein S15"/>
    <property type="match status" value="1"/>
</dbReference>
<keyword evidence="3 6" id="KW-0689">Ribosomal protein</keyword>
<dbReference type="CDD" id="cd00353">
    <property type="entry name" value="Ribosomal_S15p_S13e"/>
    <property type="match status" value="1"/>
</dbReference>
<evidence type="ECO:0000256" key="6">
    <source>
        <dbReference type="HAMAP-Rule" id="MF_01343"/>
    </source>
</evidence>
<dbReference type="Pfam" id="PF00312">
    <property type="entry name" value="Ribosomal_S15"/>
    <property type="match status" value="1"/>
</dbReference>
<comment type="caution">
    <text evidence="9">The sequence shown here is derived from an EMBL/GenBank/DDBJ whole genome shotgun (WGS) entry which is preliminary data.</text>
</comment>
<evidence type="ECO:0000256" key="3">
    <source>
        <dbReference type="ARBA" id="ARBA00022980"/>
    </source>
</evidence>
<reference evidence="9" key="1">
    <citation type="submission" date="2020-10" db="EMBL/GenBank/DDBJ databases">
        <authorList>
            <person name="Gilroy R."/>
        </authorList>
    </citation>
    <scope>NUCLEOTIDE SEQUENCE</scope>
    <source>
        <strain evidence="9">11159</strain>
    </source>
</reference>
<gene>
    <name evidence="6 9" type="primary">rpsO</name>
    <name evidence="9" type="ORF">IAC58_03665</name>
</gene>
<evidence type="ECO:0000256" key="4">
    <source>
        <dbReference type="ARBA" id="ARBA00023274"/>
    </source>
</evidence>
<dbReference type="PANTHER" id="PTHR23321:SF26">
    <property type="entry name" value="SMALL RIBOSOMAL SUBUNIT PROTEIN US15M"/>
    <property type="match status" value="1"/>
</dbReference>
<comment type="function">
    <text evidence="6">Forms an intersubunit bridge (bridge B4) with the 23S rRNA of the 50S subunit in the ribosome.</text>
</comment>
<sequence>MALLKEEKAAIVKKFAQGKNDTGSTEVQVALLTSKIKALTEHLKANDKDNSARRALLVLVGKRKSLLAYLERKDRDAYAKLIAELGLRK</sequence>
<name>A0A9D9DI45_9BACL</name>